<evidence type="ECO:0000259" key="2">
    <source>
        <dbReference type="Pfam" id="PF05970"/>
    </source>
</evidence>
<comment type="similarity">
    <text evidence="1">Belongs to the helicase family.</text>
</comment>
<evidence type="ECO:0000256" key="1">
    <source>
        <dbReference type="RuleBase" id="RU363044"/>
    </source>
</evidence>
<evidence type="ECO:0000313" key="4">
    <source>
        <dbReference type="Proteomes" id="UP000249464"/>
    </source>
</evidence>
<keyword evidence="1" id="KW-0067">ATP-binding</keyword>
<gene>
    <name evidence="3" type="primary">BQ5605_C017g08362</name>
    <name evidence="3" type="ORF">BQ5605_C017G08362</name>
</gene>
<keyword evidence="1" id="KW-0347">Helicase</keyword>
<accession>A0A2X0NY25</accession>
<organism evidence="3 4">
    <name type="scientific">Microbotryum silenes-dioicae</name>
    <dbReference type="NCBI Taxonomy" id="796604"/>
    <lineage>
        <taxon>Eukaryota</taxon>
        <taxon>Fungi</taxon>
        <taxon>Dikarya</taxon>
        <taxon>Basidiomycota</taxon>
        <taxon>Pucciniomycotina</taxon>
        <taxon>Microbotryomycetes</taxon>
        <taxon>Microbotryales</taxon>
        <taxon>Microbotryaceae</taxon>
        <taxon>Microbotryum</taxon>
    </lineage>
</organism>
<protein>
    <recommendedName>
        <fullName evidence="1">ATP-dependent DNA helicase</fullName>
        <ecNumber evidence="1">5.6.2.3</ecNumber>
    </recommendedName>
</protein>
<dbReference type="GO" id="GO:0000723">
    <property type="term" value="P:telomere maintenance"/>
    <property type="evidence" value="ECO:0007669"/>
    <property type="project" value="InterPro"/>
</dbReference>
<keyword evidence="1" id="KW-0547">Nucleotide-binding</keyword>
<comment type="catalytic activity">
    <reaction evidence="1">
        <text>ATP + H2O = ADP + phosphate + H(+)</text>
        <dbReference type="Rhea" id="RHEA:13065"/>
        <dbReference type="ChEBI" id="CHEBI:15377"/>
        <dbReference type="ChEBI" id="CHEBI:15378"/>
        <dbReference type="ChEBI" id="CHEBI:30616"/>
        <dbReference type="ChEBI" id="CHEBI:43474"/>
        <dbReference type="ChEBI" id="CHEBI:456216"/>
        <dbReference type="EC" id="5.6.2.3"/>
    </reaction>
</comment>
<dbReference type="GO" id="GO:0006281">
    <property type="term" value="P:DNA repair"/>
    <property type="evidence" value="ECO:0007669"/>
    <property type="project" value="UniProtKB-KW"/>
</dbReference>
<dbReference type="GO" id="GO:0016887">
    <property type="term" value="F:ATP hydrolysis activity"/>
    <property type="evidence" value="ECO:0007669"/>
    <property type="project" value="RHEA"/>
</dbReference>
<dbReference type="GO" id="GO:0043139">
    <property type="term" value="F:5'-3' DNA helicase activity"/>
    <property type="evidence" value="ECO:0007669"/>
    <property type="project" value="UniProtKB-EC"/>
</dbReference>
<dbReference type="Proteomes" id="UP000249464">
    <property type="component" value="Unassembled WGS sequence"/>
</dbReference>
<dbReference type="InterPro" id="IPR010285">
    <property type="entry name" value="DNA_helicase_pif1-like_DEAD"/>
</dbReference>
<reference evidence="3 4" key="1">
    <citation type="submission" date="2016-11" db="EMBL/GenBank/DDBJ databases">
        <authorList>
            <person name="Jaros S."/>
            <person name="Januszkiewicz K."/>
            <person name="Wedrychowicz H."/>
        </authorList>
    </citation>
    <scope>NUCLEOTIDE SEQUENCE [LARGE SCALE GENOMIC DNA]</scope>
</reference>
<keyword evidence="1" id="KW-0233">DNA recombination</keyword>
<dbReference type="GO" id="GO:0005524">
    <property type="term" value="F:ATP binding"/>
    <property type="evidence" value="ECO:0007669"/>
    <property type="project" value="UniProtKB-KW"/>
</dbReference>
<sequence>MAPHPNATLSSQHLKRSSWKLCNEYGIKKNSLQHVLFECQLSSCFFTDSSKGRIAKKNRLRELRLTIRGRSSTARFGGVIVVVAGDPKQCLPVIPKSSSTQIVDFVDAPGGTGKTFLEETVLARIRSEGTYTLAAECCGKLVKGQRSRGTCGIGKLARAWRGAGWRQMAALVSFTLSFFFNTHSISISPIRLLQVD</sequence>
<feature type="domain" description="DNA helicase Pif1-like DEAD-box helicase" evidence="2">
    <location>
        <begin position="67"/>
        <end position="105"/>
    </location>
</feature>
<comment type="cofactor">
    <cofactor evidence="1">
        <name>Mg(2+)</name>
        <dbReference type="ChEBI" id="CHEBI:18420"/>
    </cofactor>
</comment>
<keyword evidence="4" id="KW-1185">Reference proteome</keyword>
<dbReference type="AlphaFoldDB" id="A0A2X0NY25"/>
<evidence type="ECO:0000313" key="3">
    <source>
        <dbReference type="EMBL" id="SGY19874.1"/>
    </source>
</evidence>
<keyword evidence="1" id="KW-0378">Hydrolase</keyword>
<keyword evidence="1" id="KW-0227">DNA damage</keyword>
<keyword evidence="1" id="KW-0234">DNA repair</keyword>
<name>A0A2X0NY25_9BASI</name>
<dbReference type="EC" id="5.6.2.3" evidence="1"/>
<proteinExistence type="inferred from homology"/>
<dbReference type="EMBL" id="FQNC01000017">
    <property type="protein sequence ID" value="SGY19874.1"/>
    <property type="molecule type" value="Genomic_DNA"/>
</dbReference>
<dbReference type="Pfam" id="PF05970">
    <property type="entry name" value="PIF1"/>
    <property type="match status" value="1"/>
</dbReference>
<dbReference type="GO" id="GO:0006310">
    <property type="term" value="P:DNA recombination"/>
    <property type="evidence" value="ECO:0007669"/>
    <property type="project" value="UniProtKB-KW"/>
</dbReference>